<evidence type="ECO:0000313" key="4">
    <source>
        <dbReference type="Proteomes" id="UP000028828"/>
    </source>
</evidence>
<sequence>MGSKSEPATFLGFLGDRVPPEDTTRACEISQLGGKPRWLTAEPPDTAPFKCRGCGADLDLVCQLSTPYSTNWRSLYLFGCHRTSACSLDAANWVALRGVVAPPSGAELPGKVENDVQRKIEIRKSSGPACGAAPAFAGCVSMFDPPSGTGEAVNASDDFFQSNDDWLDAAFSETSNWGQSCSRGTLVGGRRDQTSGVEQREVGDGFEKDKRESVFFNGEDRKSSEVALPVSGDDAHALLSQFCGGDRIANTNDLASVNTVNAPAGRTASAGKSGGDANHTQESCETGSSRPSSQSKDTPLLPAFFIEVDEEPMEESTAQKRLDERARELWSDYQRRDDDNSLAQEDEADRAFFGGGAFQNEEYEAAEDKVLQAFQRRLSRNPQQIIRYSFGGKPLWIRTDDIAAGSQEPSRCERCGARRVFEMQLMPTLIHTVKQKCPGIDSTLLKNGVSPNWGTVVIFTCSEDCVRDCPYQREFLVVQEGM</sequence>
<dbReference type="GO" id="GO:0005737">
    <property type="term" value="C:cytoplasm"/>
    <property type="evidence" value="ECO:0007669"/>
    <property type="project" value="InterPro"/>
</dbReference>
<dbReference type="EMBL" id="AEYI02002370">
    <property type="protein sequence ID" value="KFG28481.1"/>
    <property type="molecule type" value="Genomic_DNA"/>
</dbReference>
<dbReference type="VEuPathDB" id="ToxoDB:TGP89_305490"/>
<name>A0A086J8L3_TOXGO</name>
<evidence type="ECO:0000256" key="1">
    <source>
        <dbReference type="SAM" id="MobiDB-lite"/>
    </source>
</evidence>
<dbReference type="PANTHER" id="PTHR46421:SF1">
    <property type="entry name" value="PROGRAMMED CELL DEATH PROTEIN 2-LIKE"/>
    <property type="match status" value="1"/>
</dbReference>
<dbReference type="OrthoDB" id="366284at2759"/>
<dbReference type="InterPro" id="IPR007320">
    <property type="entry name" value="PDCD2_C"/>
</dbReference>
<comment type="caution">
    <text evidence="3">The sequence shown here is derived from an EMBL/GenBank/DDBJ whole genome shotgun (WGS) entry which is preliminary data.</text>
</comment>
<feature type="compositionally biased region" description="Basic and acidic residues" evidence="1">
    <location>
        <begin position="189"/>
        <end position="206"/>
    </location>
</feature>
<dbReference type="PANTHER" id="PTHR46421">
    <property type="entry name" value="PROGRAMMED CELL DEATH PROTEIN 2-LIKE"/>
    <property type="match status" value="1"/>
</dbReference>
<dbReference type="InterPro" id="IPR052815">
    <property type="entry name" value="PDCD2-like_regulator"/>
</dbReference>
<feature type="compositionally biased region" description="Polar residues" evidence="1">
    <location>
        <begin position="278"/>
        <end position="297"/>
    </location>
</feature>
<accession>A0A086J8L3</accession>
<feature type="domain" description="Programmed cell death protein 2 C-terminal" evidence="2">
    <location>
        <begin position="368"/>
        <end position="480"/>
    </location>
</feature>
<feature type="region of interest" description="Disordered" evidence="1">
    <location>
        <begin position="182"/>
        <end position="206"/>
    </location>
</feature>
<organism evidence="3 4">
    <name type="scientific">Toxoplasma gondii p89</name>
    <dbReference type="NCBI Taxonomy" id="943119"/>
    <lineage>
        <taxon>Eukaryota</taxon>
        <taxon>Sar</taxon>
        <taxon>Alveolata</taxon>
        <taxon>Apicomplexa</taxon>
        <taxon>Conoidasida</taxon>
        <taxon>Coccidia</taxon>
        <taxon>Eucoccidiorida</taxon>
        <taxon>Eimeriorina</taxon>
        <taxon>Sarcocystidae</taxon>
        <taxon>Toxoplasma</taxon>
    </lineage>
</organism>
<dbReference type="Proteomes" id="UP000028828">
    <property type="component" value="Unassembled WGS sequence"/>
</dbReference>
<reference evidence="3 4" key="1">
    <citation type="submission" date="2014-03" db="EMBL/GenBank/DDBJ databases">
        <authorList>
            <person name="Sibley D."/>
            <person name="Venepally P."/>
            <person name="Karamycheva S."/>
            <person name="Hadjithomas M."/>
            <person name="Khan A."/>
            <person name="Brunk B."/>
            <person name="Roos D."/>
            <person name="Caler E."/>
            <person name="Lorenzi H."/>
        </authorList>
    </citation>
    <scope>NUCLEOTIDE SEQUENCE [LARGE SCALE GENOMIC DNA]</scope>
    <source>
        <strain evidence="4">p89</strain>
    </source>
</reference>
<feature type="region of interest" description="Disordered" evidence="1">
    <location>
        <begin position="265"/>
        <end position="298"/>
    </location>
</feature>
<gene>
    <name evidence="3" type="ORF">TGP89_305490</name>
</gene>
<dbReference type="Pfam" id="PF04194">
    <property type="entry name" value="PDCD2_C"/>
    <property type="match status" value="1"/>
</dbReference>
<proteinExistence type="predicted"/>
<dbReference type="AlphaFoldDB" id="A0A086J8L3"/>
<protein>
    <submittedName>
        <fullName evidence="3">Programmed cell death protein 2, c-terminal domain-containing protein</fullName>
    </submittedName>
</protein>
<evidence type="ECO:0000313" key="3">
    <source>
        <dbReference type="EMBL" id="KFG28481.1"/>
    </source>
</evidence>
<evidence type="ECO:0000259" key="2">
    <source>
        <dbReference type="Pfam" id="PF04194"/>
    </source>
</evidence>